<organism evidence="1 2">
    <name type="scientific">Heyndrickxia shackletonii</name>
    <dbReference type="NCBI Taxonomy" id="157838"/>
    <lineage>
        <taxon>Bacteria</taxon>
        <taxon>Bacillati</taxon>
        <taxon>Bacillota</taxon>
        <taxon>Bacilli</taxon>
        <taxon>Bacillales</taxon>
        <taxon>Bacillaceae</taxon>
        <taxon>Heyndrickxia</taxon>
    </lineage>
</organism>
<accession>A0A0Q3WTC5</accession>
<evidence type="ECO:0000313" key="2">
    <source>
        <dbReference type="Proteomes" id="UP000051888"/>
    </source>
</evidence>
<dbReference type="PATRIC" id="fig|157838.3.peg.3105"/>
<name>A0A0Q3WTC5_9BACI</name>
<dbReference type="Proteomes" id="UP000051888">
    <property type="component" value="Unassembled WGS sequence"/>
</dbReference>
<comment type="caution">
    <text evidence="1">The sequence shown here is derived from an EMBL/GenBank/DDBJ whole genome shotgun (WGS) entry which is preliminary data.</text>
</comment>
<evidence type="ECO:0000313" key="1">
    <source>
        <dbReference type="EMBL" id="KQL54499.1"/>
    </source>
</evidence>
<gene>
    <name evidence="1" type="ORF">AN964_13985</name>
</gene>
<dbReference type="STRING" id="157838.AN964_13985"/>
<dbReference type="InterPro" id="IPR014962">
    <property type="entry name" value="YolD"/>
</dbReference>
<dbReference type="Pfam" id="PF08863">
    <property type="entry name" value="YolD"/>
    <property type="match status" value="1"/>
</dbReference>
<sequence length="117" mass="14018">MSVDIDNIKDRGLAKKWQGFFMPEHVEGLKQMWIDQKKIQMPLLDDYQIQEFEERIKYAKDYKLPVEFTLFDNGFTDVIIGRIHSFDQLKQKIKLILDDNTVEYILFSEIMNVQIQD</sequence>
<reference evidence="1 2" key="1">
    <citation type="submission" date="2015-09" db="EMBL/GenBank/DDBJ databases">
        <title>Genome sequencing project for genomic taxonomy and phylogenomics of Bacillus-like bacteria.</title>
        <authorList>
            <person name="Liu B."/>
            <person name="Wang J."/>
            <person name="Zhu Y."/>
            <person name="Liu G."/>
            <person name="Chen Q."/>
            <person name="Chen Z."/>
            <person name="Lan J."/>
            <person name="Che J."/>
            <person name="Ge C."/>
            <person name="Shi H."/>
            <person name="Pan Z."/>
            <person name="Liu X."/>
        </authorList>
    </citation>
    <scope>NUCLEOTIDE SEQUENCE [LARGE SCALE GENOMIC DNA]</scope>
    <source>
        <strain evidence="1 2">LMG 18435</strain>
    </source>
</reference>
<dbReference type="EMBL" id="LJJC01000004">
    <property type="protein sequence ID" value="KQL54499.1"/>
    <property type="molecule type" value="Genomic_DNA"/>
</dbReference>
<dbReference type="AlphaFoldDB" id="A0A0Q3WTC5"/>
<protein>
    <recommendedName>
        <fullName evidence="3">YolD-like protein</fullName>
    </recommendedName>
</protein>
<keyword evidence="2" id="KW-1185">Reference proteome</keyword>
<proteinExistence type="predicted"/>
<evidence type="ECO:0008006" key="3">
    <source>
        <dbReference type="Google" id="ProtNLM"/>
    </source>
</evidence>
<dbReference type="PANTHER" id="PTHR40051">
    <property type="entry name" value="IG HYPOTHETICAL 15966"/>
    <property type="match status" value="1"/>
</dbReference>
<dbReference type="PANTHER" id="PTHR40051:SF1">
    <property type="entry name" value="YOLD-LIKE FAMILY PROTEIN"/>
    <property type="match status" value="1"/>
</dbReference>